<keyword evidence="1" id="KW-0548">Nucleotidyltransferase</keyword>
<keyword evidence="1" id="KW-0808">Transferase</keyword>
<accession>A0A6G0VZC2</accession>
<keyword evidence="1" id="KW-0695">RNA-directed DNA polymerase</keyword>
<dbReference type="AlphaFoldDB" id="A0A6G0VZC2"/>
<evidence type="ECO:0000313" key="2">
    <source>
        <dbReference type="Proteomes" id="UP000478052"/>
    </source>
</evidence>
<proteinExistence type="predicted"/>
<sequence>MLDQREGYWNHVESLTEKSKSLYSRLRALTS</sequence>
<dbReference type="Proteomes" id="UP000478052">
    <property type="component" value="Unassembled WGS sequence"/>
</dbReference>
<comment type="caution">
    <text evidence="1">The sequence shown here is derived from an EMBL/GenBank/DDBJ whole genome shotgun (WGS) entry which is preliminary data.</text>
</comment>
<evidence type="ECO:0000313" key="1">
    <source>
        <dbReference type="EMBL" id="KAF0713530.1"/>
    </source>
</evidence>
<dbReference type="OrthoDB" id="3261222at2759"/>
<feature type="non-terminal residue" evidence="1">
    <location>
        <position position="31"/>
    </location>
</feature>
<dbReference type="GO" id="GO:0003964">
    <property type="term" value="F:RNA-directed DNA polymerase activity"/>
    <property type="evidence" value="ECO:0007669"/>
    <property type="project" value="UniProtKB-KW"/>
</dbReference>
<gene>
    <name evidence="1" type="ORF">FWK35_00021584</name>
</gene>
<reference evidence="1 2" key="1">
    <citation type="submission" date="2019-08" db="EMBL/GenBank/DDBJ databases">
        <title>Whole genome of Aphis craccivora.</title>
        <authorList>
            <person name="Voronova N.V."/>
            <person name="Shulinski R.S."/>
            <person name="Bandarenka Y.V."/>
            <person name="Zhorov D.G."/>
            <person name="Warner D."/>
        </authorList>
    </citation>
    <scope>NUCLEOTIDE SEQUENCE [LARGE SCALE GENOMIC DNA]</scope>
    <source>
        <strain evidence="1">180601</strain>
        <tissue evidence="1">Whole Body</tissue>
    </source>
</reference>
<dbReference type="EMBL" id="VUJU01010646">
    <property type="protein sequence ID" value="KAF0713530.1"/>
    <property type="molecule type" value="Genomic_DNA"/>
</dbReference>
<organism evidence="1 2">
    <name type="scientific">Aphis craccivora</name>
    <name type="common">Cowpea aphid</name>
    <dbReference type="NCBI Taxonomy" id="307492"/>
    <lineage>
        <taxon>Eukaryota</taxon>
        <taxon>Metazoa</taxon>
        <taxon>Ecdysozoa</taxon>
        <taxon>Arthropoda</taxon>
        <taxon>Hexapoda</taxon>
        <taxon>Insecta</taxon>
        <taxon>Pterygota</taxon>
        <taxon>Neoptera</taxon>
        <taxon>Paraneoptera</taxon>
        <taxon>Hemiptera</taxon>
        <taxon>Sternorrhyncha</taxon>
        <taxon>Aphidomorpha</taxon>
        <taxon>Aphidoidea</taxon>
        <taxon>Aphididae</taxon>
        <taxon>Aphidini</taxon>
        <taxon>Aphis</taxon>
        <taxon>Aphis</taxon>
    </lineage>
</organism>
<protein>
    <submittedName>
        <fullName evidence="1">Reverse transcriptase domain-containing protein</fullName>
    </submittedName>
</protein>
<keyword evidence="2" id="KW-1185">Reference proteome</keyword>
<name>A0A6G0VZC2_APHCR</name>